<evidence type="ECO:0000313" key="3">
    <source>
        <dbReference type="EMBL" id="MOY46215.1"/>
    </source>
</evidence>
<keyword evidence="1" id="KW-0472">Membrane</keyword>
<name>A0A4P6D828_RHOPR</name>
<organism evidence="3">
    <name type="scientific">Rhodnius prolixus</name>
    <name type="common">Triatomid bug</name>
    <dbReference type="NCBI Taxonomy" id="13249"/>
    <lineage>
        <taxon>Eukaryota</taxon>
        <taxon>Metazoa</taxon>
        <taxon>Ecdysozoa</taxon>
        <taxon>Arthropoda</taxon>
        <taxon>Hexapoda</taxon>
        <taxon>Insecta</taxon>
        <taxon>Pterygota</taxon>
        <taxon>Neoptera</taxon>
        <taxon>Paraneoptera</taxon>
        <taxon>Hemiptera</taxon>
        <taxon>Heteroptera</taxon>
        <taxon>Panheteroptera</taxon>
        <taxon>Cimicomorpha</taxon>
        <taxon>Reduviidae</taxon>
        <taxon>Triatominae</taxon>
        <taxon>Rhodnius</taxon>
    </lineage>
</organism>
<dbReference type="AlphaFoldDB" id="A0A4P6D828"/>
<feature type="signal peptide" evidence="2">
    <location>
        <begin position="1"/>
        <end position="16"/>
    </location>
</feature>
<evidence type="ECO:0000256" key="2">
    <source>
        <dbReference type="SAM" id="SignalP"/>
    </source>
</evidence>
<reference evidence="3" key="1">
    <citation type="submission" date="2019-04" db="EMBL/GenBank/DDBJ databases">
        <title>Analysis of the testis transcriptome of the Chagas disease vector Rhodnius prolixus.</title>
        <authorList>
            <person name="Cesar J."/>
            <person name="Ribeiro J.M."/>
            <person name="Pereira M.H."/>
            <person name="Araujo R.N."/>
            <person name="Gontijo N.F."/>
            <person name="Pessoa G."/>
            <person name="Sant'Anna M.V."/>
            <person name="Sorgine M.H."/>
            <person name="Majerowicz D."/>
            <person name="Carvalho A.B."/>
            <person name="Braz G."/>
            <person name="Mesquita R."/>
            <person name="Lagerblad P.O."/>
            <person name="Koerich L.B."/>
        </authorList>
    </citation>
    <scope>NUCLEOTIDE SEQUENCE</scope>
</reference>
<feature type="chain" id="PRO_5020889507" evidence="2">
    <location>
        <begin position="17"/>
        <end position="108"/>
    </location>
</feature>
<accession>A0A4P6D828</accession>
<keyword evidence="1" id="KW-0812">Transmembrane</keyword>
<keyword evidence="1" id="KW-1133">Transmembrane helix</keyword>
<feature type="transmembrane region" description="Helical" evidence="1">
    <location>
        <begin position="70"/>
        <end position="99"/>
    </location>
</feature>
<sequence length="108" mass="12148">MKQILILLQIVAFTYAMDCSFGQSNNFIEKVVNECPRLIDSADKKYCCPDSEGSFYCCDLANFLLTGSLIILPIAAILLVVSFIISCICCFCCPFCCIYKRRNGRVFI</sequence>
<protein>
    <submittedName>
        <fullName evidence="3">Uncharacterized protein</fullName>
    </submittedName>
</protein>
<proteinExistence type="predicted"/>
<evidence type="ECO:0000256" key="1">
    <source>
        <dbReference type="SAM" id="Phobius"/>
    </source>
</evidence>
<keyword evidence="2" id="KW-0732">Signal</keyword>
<dbReference type="EMBL" id="GHKJ01001185">
    <property type="protein sequence ID" value="MOY46215.1"/>
    <property type="molecule type" value="Transcribed_RNA"/>
</dbReference>